<protein>
    <recommendedName>
        <fullName evidence="1">NAD-dependent epimerase/dehydratase domain-containing protein</fullName>
    </recommendedName>
</protein>
<feature type="domain" description="NAD-dependent epimerase/dehydratase" evidence="1">
    <location>
        <begin position="6"/>
        <end position="242"/>
    </location>
</feature>
<dbReference type="AlphaFoldDB" id="A0A8K0W9J2"/>
<dbReference type="GO" id="GO:0005737">
    <property type="term" value="C:cytoplasm"/>
    <property type="evidence" value="ECO:0007669"/>
    <property type="project" value="TreeGrafter"/>
</dbReference>
<feature type="non-terminal residue" evidence="2">
    <location>
        <position position="1"/>
    </location>
</feature>
<dbReference type="InterPro" id="IPR036291">
    <property type="entry name" value="NAD(P)-bd_dom_sf"/>
</dbReference>
<reference evidence="2" key="1">
    <citation type="journal article" date="2021" name="Nat. Commun.">
        <title>Genetic determinants of endophytism in the Arabidopsis root mycobiome.</title>
        <authorList>
            <person name="Mesny F."/>
            <person name="Miyauchi S."/>
            <person name="Thiergart T."/>
            <person name="Pickel B."/>
            <person name="Atanasova L."/>
            <person name="Karlsson M."/>
            <person name="Huettel B."/>
            <person name="Barry K.W."/>
            <person name="Haridas S."/>
            <person name="Chen C."/>
            <person name="Bauer D."/>
            <person name="Andreopoulos W."/>
            <person name="Pangilinan J."/>
            <person name="LaButti K."/>
            <person name="Riley R."/>
            <person name="Lipzen A."/>
            <person name="Clum A."/>
            <person name="Drula E."/>
            <person name="Henrissat B."/>
            <person name="Kohler A."/>
            <person name="Grigoriev I.V."/>
            <person name="Martin F.M."/>
            <person name="Hacquard S."/>
        </authorList>
    </citation>
    <scope>NUCLEOTIDE SEQUENCE</scope>
    <source>
        <strain evidence="2">MPI-SDFR-AT-0068</strain>
    </source>
</reference>
<evidence type="ECO:0000259" key="1">
    <source>
        <dbReference type="Pfam" id="PF01370"/>
    </source>
</evidence>
<name>A0A8K0W9J2_9HYPO</name>
<dbReference type="OrthoDB" id="2735536at2759"/>
<accession>A0A8K0W9J2</accession>
<keyword evidence="3" id="KW-1185">Reference proteome</keyword>
<dbReference type="InterPro" id="IPR051783">
    <property type="entry name" value="NAD(P)-dependent_oxidoreduct"/>
</dbReference>
<gene>
    <name evidence="2" type="ORF">BKA59DRAFT_532339</name>
</gene>
<dbReference type="InterPro" id="IPR001509">
    <property type="entry name" value="Epimerase_deHydtase"/>
</dbReference>
<sequence length="268" mass="28472">LALKSVLVTGANGYVGNAIARSFVRAGWITYGLVRSSAAAEAIAADEIIPVIGIIDDRSSHDFIKSQMPPTLDAIVSTAEAIMDYVTHYTNIISPFCNLTQVILAAGAVKPTVVFTSGCKDYGTGPHIHSAPGLAPHTENSPIDPRKLVVTRAVHSAKIFDHADAFAPVLVRPTNVYGRTSSFYSGFFNVAEQAAAEGKPVVMPTQPDSILHALHVDDCGDAYVAIASHPRREDVEGQTFNVSAHKYETVNEVGNALAREYGIKSGGV</sequence>
<dbReference type="GO" id="GO:0004029">
    <property type="term" value="F:aldehyde dehydrogenase (NAD+) activity"/>
    <property type="evidence" value="ECO:0007669"/>
    <property type="project" value="TreeGrafter"/>
</dbReference>
<proteinExistence type="predicted"/>
<dbReference type="Proteomes" id="UP000813427">
    <property type="component" value="Unassembled WGS sequence"/>
</dbReference>
<dbReference type="PANTHER" id="PTHR48079:SF3">
    <property type="entry name" value="NAD-DEPENDENT EPIMERASE_DEHYDRATASE DOMAIN-CONTAINING PROTEIN"/>
    <property type="match status" value="1"/>
</dbReference>
<dbReference type="EMBL" id="JAGPXF010000006">
    <property type="protein sequence ID" value="KAH7239466.1"/>
    <property type="molecule type" value="Genomic_DNA"/>
</dbReference>
<comment type="caution">
    <text evidence="2">The sequence shown here is derived from an EMBL/GenBank/DDBJ whole genome shotgun (WGS) entry which is preliminary data.</text>
</comment>
<dbReference type="SUPFAM" id="SSF51735">
    <property type="entry name" value="NAD(P)-binding Rossmann-fold domains"/>
    <property type="match status" value="1"/>
</dbReference>
<dbReference type="Pfam" id="PF01370">
    <property type="entry name" value="Epimerase"/>
    <property type="match status" value="1"/>
</dbReference>
<dbReference type="Gene3D" id="3.40.50.720">
    <property type="entry name" value="NAD(P)-binding Rossmann-like Domain"/>
    <property type="match status" value="1"/>
</dbReference>
<evidence type="ECO:0000313" key="3">
    <source>
        <dbReference type="Proteomes" id="UP000813427"/>
    </source>
</evidence>
<dbReference type="PANTHER" id="PTHR48079">
    <property type="entry name" value="PROTEIN YEEZ"/>
    <property type="match status" value="1"/>
</dbReference>
<organism evidence="2 3">
    <name type="scientific">Fusarium tricinctum</name>
    <dbReference type="NCBI Taxonomy" id="61284"/>
    <lineage>
        <taxon>Eukaryota</taxon>
        <taxon>Fungi</taxon>
        <taxon>Dikarya</taxon>
        <taxon>Ascomycota</taxon>
        <taxon>Pezizomycotina</taxon>
        <taxon>Sordariomycetes</taxon>
        <taxon>Hypocreomycetidae</taxon>
        <taxon>Hypocreales</taxon>
        <taxon>Nectriaceae</taxon>
        <taxon>Fusarium</taxon>
        <taxon>Fusarium tricinctum species complex</taxon>
    </lineage>
</organism>
<evidence type="ECO:0000313" key="2">
    <source>
        <dbReference type="EMBL" id="KAH7239466.1"/>
    </source>
</evidence>